<reference evidence="2" key="1">
    <citation type="submission" date="2022-01" db="EMBL/GenBank/DDBJ databases">
        <title>Comparative genomics reveals a dynamic genome evolution in the ectomycorrhizal milk-cap (Lactarius) mushrooms.</title>
        <authorList>
            <consortium name="DOE Joint Genome Institute"/>
            <person name="Lebreton A."/>
            <person name="Tang N."/>
            <person name="Kuo A."/>
            <person name="LaButti K."/>
            <person name="Drula E."/>
            <person name="Barry K."/>
            <person name="Clum A."/>
            <person name="Lipzen A."/>
            <person name="Mousain D."/>
            <person name="Ng V."/>
            <person name="Wang R."/>
            <person name="Wang X."/>
            <person name="Dai Y."/>
            <person name="Henrissat B."/>
            <person name="Grigoriev I.V."/>
            <person name="Guerin-Laguette A."/>
            <person name="Yu F."/>
            <person name="Martin F.M."/>
        </authorList>
    </citation>
    <scope>NUCLEOTIDE SEQUENCE</scope>
    <source>
        <strain evidence="2">QP</strain>
    </source>
</reference>
<organism evidence="2 3">
    <name type="scientific">Lactarius akahatsu</name>
    <dbReference type="NCBI Taxonomy" id="416441"/>
    <lineage>
        <taxon>Eukaryota</taxon>
        <taxon>Fungi</taxon>
        <taxon>Dikarya</taxon>
        <taxon>Basidiomycota</taxon>
        <taxon>Agaricomycotina</taxon>
        <taxon>Agaricomycetes</taxon>
        <taxon>Russulales</taxon>
        <taxon>Russulaceae</taxon>
        <taxon>Lactarius</taxon>
    </lineage>
</organism>
<feature type="region of interest" description="Disordered" evidence="1">
    <location>
        <begin position="26"/>
        <end position="53"/>
    </location>
</feature>
<gene>
    <name evidence="2" type="ORF">EDB92DRAFT_406817</name>
</gene>
<dbReference type="AlphaFoldDB" id="A0AAD4LND3"/>
<protein>
    <submittedName>
        <fullName evidence="2">Uncharacterized protein</fullName>
    </submittedName>
</protein>
<dbReference type="EMBL" id="JAKELL010000018">
    <property type="protein sequence ID" value="KAH8993462.1"/>
    <property type="molecule type" value="Genomic_DNA"/>
</dbReference>
<feature type="compositionally biased region" description="Polar residues" evidence="1">
    <location>
        <begin position="29"/>
        <end position="44"/>
    </location>
</feature>
<evidence type="ECO:0000313" key="2">
    <source>
        <dbReference type="EMBL" id="KAH8993462.1"/>
    </source>
</evidence>
<comment type="caution">
    <text evidence="2">The sequence shown here is derived from an EMBL/GenBank/DDBJ whole genome shotgun (WGS) entry which is preliminary data.</text>
</comment>
<proteinExistence type="predicted"/>
<keyword evidence="3" id="KW-1185">Reference proteome</keyword>
<accession>A0AAD4LND3</accession>
<evidence type="ECO:0000313" key="3">
    <source>
        <dbReference type="Proteomes" id="UP001201163"/>
    </source>
</evidence>
<name>A0AAD4LND3_9AGAM</name>
<dbReference type="Proteomes" id="UP001201163">
    <property type="component" value="Unassembled WGS sequence"/>
</dbReference>
<evidence type="ECO:0000256" key="1">
    <source>
        <dbReference type="SAM" id="MobiDB-lite"/>
    </source>
</evidence>
<sequence length="240" mass="26967">MIYMKSLSAQITTALRLKARQLVLPMPHRSSTPSPVQRQTSHNHASGMDQPRGRRVCLRLVDPPLVNMRMITIRRPILSGGTWKARGVGRVPSAIPSQPCELHIFFRVGLRVEDTQTHACLVAPISSLFQASRAMRPRLAVKQGPMTAVFCRTLPKACGLQSVRLRETRYRRTALRRLSDCWPPRRQCLSPTRPTGVTGGNQDVCGSHDDCYHSLYLIPGRSSRCARRCLWGPSFPYSNI</sequence>